<gene>
    <name evidence="2" type="ORF">GCM10007424_20330</name>
</gene>
<dbReference type="InterPro" id="IPR036249">
    <property type="entry name" value="Thioredoxin-like_sf"/>
</dbReference>
<proteinExistence type="predicted"/>
<accession>A0ABQ1JXR2</accession>
<dbReference type="PROSITE" id="PS51352">
    <property type="entry name" value="THIOREDOXIN_2"/>
    <property type="match status" value="1"/>
</dbReference>
<protein>
    <recommendedName>
        <fullName evidence="1">Thioredoxin domain-containing protein</fullName>
    </recommendedName>
</protein>
<dbReference type="PANTHER" id="PTHR43640:SF1">
    <property type="entry name" value="THIOREDOXIN-DEPENDENT PEROXIREDOXIN"/>
    <property type="match status" value="1"/>
</dbReference>
<evidence type="ECO:0000313" key="3">
    <source>
        <dbReference type="Proteomes" id="UP000615760"/>
    </source>
</evidence>
<name>A0ABQ1JXR2_9FLAO</name>
<evidence type="ECO:0000259" key="1">
    <source>
        <dbReference type="PROSITE" id="PS51352"/>
    </source>
</evidence>
<evidence type="ECO:0000313" key="2">
    <source>
        <dbReference type="EMBL" id="GGB80149.1"/>
    </source>
</evidence>
<comment type="caution">
    <text evidence="2">The sequence shown here is derived from an EMBL/GenBank/DDBJ whole genome shotgun (WGS) entry which is preliminary data.</text>
</comment>
<sequence length="232" mass="25507">MKRTQILGLFAVASILIANVSCKSEGSKADEKKEGVEAVDSTGVASDMSETEVRSGYKVGDIATDFSLKNIDEKNVSLKDMEDAKGYIVIFTCNHCPYAQAYEERIVALDKKYKDQGYPVVAINPNNPEKAKDDSFEKMQERASEKGFTFPYLLDEGQKIYPQYGATKTPHVYILEKTGEGNVVRYIGAIDDNYEDASAVTKKYVEDAVDALLAGKEVPVKETKAIGCSIKA</sequence>
<reference evidence="3" key="1">
    <citation type="journal article" date="2019" name="Int. J. Syst. Evol. Microbiol.">
        <title>The Global Catalogue of Microorganisms (GCM) 10K type strain sequencing project: providing services to taxonomists for standard genome sequencing and annotation.</title>
        <authorList>
            <consortium name="The Broad Institute Genomics Platform"/>
            <consortium name="The Broad Institute Genome Sequencing Center for Infectious Disease"/>
            <person name="Wu L."/>
            <person name="Ma J."/>
        </authorList>
    </citation>
    <scope>NUCLEOTIDE SEQUENCE [LARGE SCALE GENOMIC DNA]</scope>
    <source>
        <strain evidence="3">CGMCC 1.15461</strain>
    </source>
</reference>
<dbReference type="SUPFAM" id="SSF52833">
    <property type="entry name" value="Thioredoxin-like"/>
    <property type="match status" value="1"/>
</dbReference>
<dbReference type="EMBL" id="BMJE01000005">
    <property type="protein sequence ID" value="GGB80149.1"/>
    <property type="molecule type" value="Genomic_DNA"/>
</dbReference>
<dbReference type="InterPro" id="IPR013766">
    <property type="entry name" value="Thioredoxin_domain"/>
</dbReference>
<dbReference type="Pfam" id="PF00578">
    <property type="entry name" value="AhpC-TSA"/>
    <property type="match status" value="1"/>
</dbReference>
<organism evidence="2 3">
    <name type="scientific">Flavobacterium suaedae</name>
    <dbReference type="NCBI Taxonomy" id="1767027"/>
    <lineage>
        <taxon>Bacteria</taxon>
        <taxon>Pseudomonadati</taxon>
        <taxon>Bacteroidota</taxon>
        <taxon>Flavobacteriia</taxon>
        <taxon>Flavobacteriales</taxon>
        <taxon>Flavobacteriaceae</taxon>
        <taxon>Flavobacterium</taxon>
    </lineage>
</organism>
<dbReference type="CDD" id="cd02969">
    <property type="entry name" value="PRX_like1"/>
    <property type="match status" value="1"/>
</dbReference>
<dbReference type="PANTHER" id="PTHR43640">
    <property type="entry name" value="OS07G0260300 PROTEIN"/>
    <property type="match status" value="1"/>
</dbReference>
<dbReference type="InterPro" id="IPR047262">
    <property type="entry name" value="PRX-like1"/>
</dbReference>
<keyword evidence="3" id="KW-1185">Reference proteome</keyword>
<dbReference type="Gene3D" id="3.40.30.10">
    <property type="entry name" value="Glutaredoxin"/>
    <property type="match status" value="1"/>
</dbReference>
<dbReference type="Proteomes" id="UP000615760">
    <property type="component" value="Unassembled WGS sequence"/>
</dbReference>
<dbReference type="InterPro" id="IPR000866">
    <property type="entry name" value="AhpC/TSA"/>
</dbReference>
<dbReference type="RefSeq" id="WP_373283188.1">
    <property type="nucleotide sequence ID" value="NZ_BMJE01000005.1"/>
</dbReference>
<feature type="domain" description="Thioredoxin" evidence="1">
    <location>
        <begin position="57"/>
        <end position="214"/>
    </location>
</feature>